<evidence type="ECO:0000256" key="1">
    <source>
        <dbReference type="SAM" id="MobiDB-lite"/>
    </source>
</evidence>
<gene>
    <name evidence="2" type="ORF">ACRE_029620</name>
</gene>
<sequence>MRHLNITKRRTAQSSAISDWGSVPSTPGATPATPEFDNYSDLARSVSESEYDASETKRVVDNEALDFERLAFGWLWVGAKTAYENSEAAYNRFRFEQNRRNNRVKRLQDTIAAVFDTFLRLDGVTHDHRAEAGHARQYIVRAIEELSREVTQARLDEIGRVRELLYDVAAACLAHEMEESKKDKGSDATSSETDSENGDKKKKKKKKNKRKEKRKSGDEGGVSGGFAGLCQDGTGDDDAAEVESLAGDMAARENLSRSSGSGGEGGGDEARAKRKGGKKVGFWVDDKGSCGSASSGDSWKGRSSSSHSGGSDKGHGPRARPVKILPTGQHDPVPPEPQQGAATGEGVIEKTNMEPPNYITTYERRWTRGIPEGSRDMSIEGWVKDQMIRLAQDALEPHDTRGEFVPSPRTLRVERGSEDKVEGPKVRDGRGCRRTGLTAPPSCRTSRESSTTRSPSYPDSGVVAPDAEASVDEVPTKPVLITPCSISKEWQPNSGEVDEADHSRPEMVHDHIDVGSPSVVAGPPNSADITGGRKPGRGKRKRAHTPVSPSKRRRVQGLGDSKQSKISPLFFTDELEQGTIPPEQDGEEQDEEHSGEVTDGEKSDGEVLGLWREMLRREMQCRQMPCREVGCDEVLDGELLHEDDHDGEGQNGEEQESWSPPMLEDISEKEEDFTSTIGVIPRYGPGLPKTTRPSRRAGDAIRQALSASSGWKQGSGKFVRVQFTAWADLFWFLATWSHWAVCAALHVLFDPIQSVCARFDHWIDFPLPKVKPWALRSESLRVLGTQAAVLVLVSVAQVYVALQRERRIWMQANGVTRVYMLGHMREDPSWGVLPGVDPNLMVGGMLGLWDRVGYSRY</sequence>
<dbReference type="Proteomes" id="UP000029964">
    <property type="component" value="Unassembled WGS sequence"/>
</dbReference>
<evidence type="ECO:0000313" key="2">
    <source>
        <dbReference type="EMBL" id="KFH46208.1"/>
    </source>
</evidence>
<feature type="region of interest" description="Disordered" evidence="1">
    <location>
        <begin position="413"/>
        <end position="605"/>
    </location>
</feature>
<feature type="region of interest" description="Disordered" evidence="1">
    <location>
        <begin position="641"/>
        <end position="660"/>
    </location>
</feature>
<dbReference type="OrthoDB" id="4923818at2759"/>
<feature type="compositionally biased region" description="Polar residues" evidence="1">
    <location>
        <begin position="484"/>
        <end position="494"/>
    </location>
</feature>
<dbReference type="STRING" id="857340.A0A086TA26"/>
<comment type="caution">
    <text evidence="2">The sequence shown here is derived from an EMBL/GenBank/DDBJ whole genome shotgun (WGS) entry which is preliminary data.</text>
</comment>
<protein>
    <submittedName>
        <fullName evidence="2">Uncharacterized protein</fullName>
    </submittedName>
</protein>
<reference evidence="3" key="1">
    <citation type="journal article" date="2014" name="Genome Announc.">
        <title>Genome sequence and annotation of Acremonium chrysogenum, producer of the beta-lactam antibiotic cephalosporin C.</title>
        <authorList>
            <person name="Terfehr D."/>
            <person name="Dahlmann T.A."/>
            <person name="Specht T."/>
            <person name="Zadra I."/>
            <person name="Kuernsteiner H."/>
            <person name="Kueck U."/>
        </authorList>
    </citation>
    <scope>NUCLEOTIDE SEQUENCE [LARGE SCALE GENOMIC DNA]</scope>
    <source>
        <strain evidence="3">ATCC 11550 / CBS 779.69 / DSM 880 / IAM 14645 / JCM 23072 / IMI 49137</strain>
    </source>
</reference>
<dbReference type="EMBL" id="JPKY01000022">
    <property type="protein sequence ID" value="KFH46208.1"/>
    <property type="molecule type" value="Genomic_DNA"/>
</dbReference>
<feature type="compositionally biased region" description="Basic and acidic residues" evidence="1">
    <location>
        <begin position="500"/>
        <end position="513"/>
    </location>
</feature>
<feature type="compositionally biased region" description="Basic residues" evidence="1">
    <location>
        <begin position="200"/>
        <end position="214"/>
    </location>
</feature>
<feature type="compositionally biased region" description="Basic and acidic residues" evidence="1">
    <location>
        <begin position="177"/>
        <end position="186"/>
    </location>
</feature>
<accession>A0A086TA26</accession>
<feature type="region of interest" description="Disordered" evidence="1">
    <location>
        <begin position="177"/>
        <end position="356"/>
    </location>
</feature>
<feature type="compositionally biased region" description="Basic and acidic residues" evidence="1">
    <location>
        <begin position="592"/>
        <end position="605"/>
    </location>
</feature>
<feature type="region of interest" description="Disordered" evidence="1">
    <location>
        <begin position="1"/>
        <end position="37"/>
    </location>
</feature>
<feature type="compositionally biased region" description="Basic residues" evidence="1">
    <location>
        <begin position="1"/>
        <end position="11"/>
    </location>
</feature>
<evidence type="ECO:0000313" key="3">
    <source>
        <dbReference type="Proteomes" id="UP000029964"/>
    </source>
</evidence>
<keyword evidence="3" id="KW-1185">Reference proteome</keyword>
<dbReference type="AlphaFoldDB" id="A0A086TA26"/>
<feature type="compositionally biased region" description="Low complexity" evidence="1">
    <location>
        <begin position="440"/>
        <end position="456"/>
    </location>
</feature>
<feature type="compositionally biased region" description="Polar residues" evidence="1">
    <location>
        <begin position="12"/>
        <end position="28"/>
    </location>
</feature>
<dbReference type="HOGENOM" id="CLU_333427_0_0_1"/>
<feature type="compositionally biased region" description="Basic residues" evidence="1">
    <location>
        <begin position="534"/>
        <end position="555"/>
    </location>
</feature>
<feature type="compositionally biased region" description="Basic and acidic residues" evidence="1">
    <location>
        <begin position="413"/>
        <end position="431"/>
    </location>
</feature>
<proteinExistence type="predicted"/>
<name>A0A086TA26_HAPC1</name>
<organism evidence="2 3">
    <name type="scientific">Hapsidospora chrysogenum (strain ATCC 11550 / CBS 779.69 / DSM 880 / IAM 14645 / JCM 23072 / IMI 49137)</name>
    <name type="common">Acremonium chrysogenum</name>
    <dbReference type="NCBI Taxonomy" id="857340"/>
    <lineage>
        <taxon>Eukaryota</taxon>
        <taxon>Fungi</taxon>
        <taxon>Dikarya</taxon>
        <taxon>Ascomycota</taxon>
        <taxon>Pezizomycotina</taxon>
        <taxon>Sordariomycetes</taxon>
        <taxon>Hypocreomycetidae</taxon>
        <taxon>Hypocreales</taxon>
        <taxon>Bionectriaceae</taxon>
        <taxon>Hapsidospora</taxon>
    </lineage>
</organism>
<feature type="compositionally biased region" description="Low complexity" evidence="1">
    <location>
        <begin position="292"/>
        <end position="309"/>
    </location>
</feature>